<gene>
    <name evidence="1" type="ordered locus">AM1_5777</name>
</gene>
<keyword evidence="2" id="KW-1185">Reference proteome</keyword>
<dbReference type="AlphaFoldDB" id="B0BZH7"/>
<name>B0BZH7_ACAM1</name>
<accession>B0BZH7</accession>
<dbReference type="KEGG" id="amr:AM1_5777"/>
<evidence type="ECO:0000313" key="1">
    <source>
        <dbReference type="EMBL" id="ABW30722.1"/>
    </source>
</evidence>
<organism evidence="1 2">
    <name type="scientific">Acaryochloris marina (strain MBIC 11017)</name>
    <dbReference type="NCBI Taxonomy" id="329726"/>
    <lineage>
        <taxon>Bacteria</taxon>
        <taxon>Bacillati</taxon>
        <taxon>Cyanobacteriota</taxon>
        <taxon>Cyanophyceae</taxon>
        <taxon>Acaryochloridales</taxon>
        <taxon>Acaryochloridaceae</taxon>
        <taxon>Acaryochloris</taxon>
    </lineage>
</organism>
<dbReference type="Proteomes" id="UP000000268">
    <property type="component" value="Chromosome"/>
</dbReference>
<dbReference type="EMBL" id="CP000828">
    <property type="protein sequence ID" value="ABW30722.1"/>
    <property type="molecule type" value="Genomic_DNA"/>
</dbReference>
<sequence>MEDILTPVQDKPIFEPLLRKNADFSLRKNKDFSLSPTQVILY</sequence>
<proteinExistence type="predicted"/>
<dbReference type="STRING" id="329726.AM1_5777"/>
<dbReference type="HOGENOM" id="CLU_3245610_0_0_3"/>
<reference evidence="1 2" key="1">
    <citation type="journal article" date="2008" name="Proc. Natl. Acad. Sci. U.S.A.">
        <title>Niche adaptation and genome expansion in the chlorophyll d-producing cyanobacterium Acaryochloris marina.</title>
        <authorList>
            <person name="Swingley W.D."/>
            <person name="Chen M."/>
            <person name="Cheung P.C."/>
            <person name="Conrad A.L."/>
            <person name="Dejesa L.C."/>
            <person name="Hao J."/>
            <person name="Honchak B.M."/>
            <person name="Karbach L.E."/>
            <person name="Kurdoglu A."/>
            <person name="Lahiri S."/>
            <person name="Mastrian S.D."/>
            <person name="Miyashita H."/>
            <person name="Page L."/>
            <person name="Ramakrishna P."/>
            <person name="Satoh S."/>
            <person name="Sattley W.M."/>
            <person name="Shimada Y."/>
            <person name="Taylor H.L."/>
            <person name="Tomo T."/>
            <person name="Tsuchiya T."/>
            <person name="Wang Z.T."/>
            <person name="Raymond J."/>
            <person name="Mimuro M."/>
            <person name="Blankenship R.E."/>
            <person name="Touchman J.W."/>
        </authorList>
    </citation>
    <scope>NUCLEOTIDE SEQUENCE [LARGE SCALE GENOMIC DNA]</scope>
    <source>
        <strain evidence="2">MBIC 11017</strain>
    </source>
</reference>
<evidence type="ECO:0000313" key="2">
    <source>
        <dbReference type="Proteomes" id="UP000000268"/>
    </source>
</evidence>
<protein>
    <submittedName>
        <fullName evidence="1">Uncharacterized protein</fullName>
    </submittedName>
</protein>